<evidence type="ECO:0000259" key="5">
    <source>
        <dbReference type="Pfam" id="PF00535"/>
    </source>
</evidence>
<organism evidence="6 7">
    <name type="scientific">Kineosphaera limosa NBRC 100340</name>
    <dbReference type="NCBI Taxonomy" id="1184609"/>
    <lineage>
        <taxon>Bacteria</taxon>
        <taxon>Bacillati</taxon>
        <taxon>Actinomycetota</taxon>
        <taxon>Actinomycetes</taxon>
        <taxon>Micrococcales</taxon>
        <taxon>Dermatophilaceae</taxon>
        <taxon>Kineosphaera</taxon>
    </lineage>
</organism>
<comment type="caution">
    <text evidence="6">The sequence shown here is derived from an EMBL/GenBank/DDBJ whole genome shotgun (WGS) entry which is preliminary data.</text>
</comment>
<evidence type="ECO:0000256" key="3">
    <source>
        <dbReference type="ARBA" id="ARBA00022676"/>
    </source>
</evidence>
<evidence type="ECO:0000256" key="4">
    <source>
        <dbReference type="ARBA" id="ARBA00022679"/>
    </source>
</evidence>
<comment type="pathway">
    <text evidence="1">Cell wall biogenesis; cell wall polysaccharide biosynthesis.</text>
</comment>
<evidence type="ECO:0000256" key="1">
    <source>
        <dbReference type="ARBA" id="ARBA00004776"/>
    </source>
</evidence>
<evidence type="ECO:0000313" key="6">
    <source>
        <dbReference type="EMBL" id="GAB94324.1"/>
    </source>
</evidence>
<proteinExistence type="inferred from homology"/>
<dbReference type="PANTHER" id="PTHR43179">
    <property type="entry name" value="RHAMNOSYLTRANSFERASE WBBL"/>
    <property type="match status" value="1"/>
</dbReference>
<keyword evidence="7" id="KW-1185">Reference proteome</keyword>
<dbReference type="eggNOG" id="COG0438">
    <property type="taxonomic scope" value="Bacteria"/>
</dbReference>
<name>K6X6B3_9MICO</name>
<accession>K6X6B3</accession>
<dbReference type="SUPFAM" id="SSF53448">
    <property type="entry name" value="Nucleotide-diphospho-sugar transferases"/>
    <property type="match status" value="1"/>
</dbReference>
<dbReference type="CDD" id="cd03801">
    <property type="entry name" value="GT4_PimA-like"/>
    <property type="match status" value="1"/>
</dbReference>
<keyword evidence="3" id="KW-0328">Glycosyltransferase</keyword>
<dbReference type="eggNOG" id="COG1216">
    <property type="taxonomic scope" value="Bacteria"/>
</dbReference>
<keyword evidence="4 6" id="KW-0808">Transferase</keyword>
<dbReference type="Proteomes" id="UP000008366">
    <property type="component" value="Unassembled WGS sequence"/>
</dbReference>
<dbReference type="Gene3D" id="3.40.50.2000">
    <property type="entry name" value="Glycogen Phosphorylase B"/>
    <property type="match status" value="1"/>
</dbReference>
<feature type="domain" description="Glycosyltransferase 2-like" evidence="5">
    <location>
        <begin position="22"/>
        <end position="132"/>
    </location>
</feature>
<dbReference type="Gene3D" id="3.90.550.10">
    <property type="entry name" value="Spore Coat Polysaccharide Biosynthesis Protein SpsA, Chain A"/>
    <property type="match status" value="1"/>
</dbReference>
<sequence>MNNDTKIDASADAVGWDDLEVVLVSYRSRDHVEALLDSWGQQLPVVVVDNSGDVDGLRELADGRPNVRYVDGGGQGFARAANRGAFSSTAPYVAFVNPDSRPTAEDLLALARGVAQDPGAVSHAATVTGHDGDVEIGVGGWEPTLARTATYAFGLHKRFPRHGIYAKPQLGEHIELEWTTGACMVVRGPEFTRLGGFDESFYVYNEDMSFGRRAREEGLTQVLRSDVVVRHGAGGSGAPSVEMLRLRGASFANYVERYHSGVPAKVMRASMATGYALRAAQQKLAGNDDLSRQYRAVIGGLVQRTAHVGGVEVARQRFNDTAPQHGTGSGTESGHDSALIVADDSVTDQAPFLLITKEFGVPATSGGMLRTLALVRWLARRGPVVVVHPKGVHGARLADPTADSMPDSMPDSGIEPEIVIEQLRQAPPRSLAHDAVSAFTYRSLGAPRTCGAGLLTGLRESLDQLGPFRAAIVDHTCVFGVESLLPAQLPVVLSTHNVESDLMRQRADAESGWQHYAALAETRLLRRLEMGVGARRPTVVCTAADGAAVTADTDGNAVVVARNGVTPPSRPLRAEALAAGAINTDELLFTGALDWRPNINGILWLLESDAWKALCQERPNLVLTVAGRNPSPEFVQRVQAADGARVEADVPSMEPLLTRARLGVAPLLEGGGSRIKLLEYAAYALPSVSTFVGASGLDGLPEVAVRQTPEDAQAFCDALRAALDHGPTVLDEAVVATVLDRYGWDRALAPIADLLDVV</sequence>
<evidence type="ECO:0000313" key="7">
    <source>
        <dbReference type="Proteomes" id="UP000008366"/>
    </source>
</evidence>
<gene>
    <name evidence="6" type="ORF">KILIM_004_01160</name>
</gene>
<dbReference type="Pfam" id="PF13692">
    <property type="entry name" value="Glyco_trans_1_4"/>
    <property type="match status" value="1"/>
</dbReference>
<dbReference type="AlphaFoldDB" id="K6X6B3"/>
<dbReference type="Pfam" id="PF00535">
    <property type="entry name" value="Glycos_transf_2"/>
    <property type="match status" value="1"/>
</dbReference>
<comment type="similarity">
    <text evidence="2">Belongs to the glycosyltransferase 2 family.</text>
</comment>
<dbReference type="InterPro" id="IPR001173">
    <property type="entry name" value="Glyco_trans_2-like"/>
</dbReference>
<evidence type="ECO:0000256" key="2">
    <source>
        <dbReference type="ARBA" id="ARBA00006739"/>
    </source>
</evidence>
<dbReference type="EMBL" id="BAHD01000004">
    <property type="protein sequence ID" value="GAB94324.1"/>
    <property type="molecule type" value="Genomic_DNA"/>
</dbReference>
<protein>
    <submittedName>
        <fullName evidence="6">Putative glycosyltransferase</fullName>
    </submittedName>
</protein>
<dbReference type="PANTHER" id="PTHR43179:SF12">
    <property type="entry name" value="GALACTOFURANOSYLTRANSFERASE GLFT2"/>
    <property type="match status" value="1"/>
</dbReference>
<reference evidence="6 7" key="1">
    <citation type="submission" date="2012-08" db="EMBL/GenBank/DDBJ databases">
        <title>Whole genome shotgun sequence of Kineosphaera limosa NBRC 100340.</title>
        <authorList>
            <person name="Yoshida I."/>
            <person name="Isaki S."/>
            <person name="Hosoyama A."/>
            <person name="Tsuchikane K."/>
            <person name="Katsumata H."/>
            <person name="Ando Y."/>
            <person name="Ohji S."/>
            <person name="Hamada M."/>
            <person name="Tamura T."/>
            <person name="Yamazoe A."/>
            <person name="Yamazaki S."/>
            <person name="Fujita N."/>
        </authorList>
    </citation>
    <scope>NUCLEOTIDE SEQUENCE [LARGE SCALE GENOMIC DNA]</scope>
    <source>
        <strain evidence="6 7">NBRC 100340</strain>
    </source>
</reference>
<dbReference type="SUPFAM" id="SSF53756">
    <property type="entry name" value="UDP-Glycosyltransferase/glycogen phosphorylase"/>
    <property type="match status" value="1"/>
</dbReference>
<dbReference type="STRING" id="1184609.KILIM_004_01160"/>
<dbReference type="InterPro" id="IPR029044">
    <property type="entry name" value="Nucleotide-diphossugar_trans"/>
</dbReference>
<dbReference type="GO" id="GO:0016757">
    <property type="term" value="F:glycosyltransferase activity"/>
    <property type="evidence" value="ECO:0007669"/>
    <property type="project" value="UniProtKB-KW"/>
</dbReference>
<dbReference type="RefSeq" id="WP_006590857.1">
    <property type="nucleotide sequence ID" value="NZ_BAHD01000004.1"/>
</dbReference>